<sequence length="309" mass="34466">MNTLPPVLHEAVTQILGAAPQAAIPLPGGMINQAARIETPFGPLVVKWNEGALPGLFASEADGLERLRAAGALRVPKILAVSDAASRPLPLPDGEQESVIIPSFLVMEYIDPLPGDIAEFARRFGESLARQHQTTTSENGLFGLERDNYIGALPQPNAWRMTWPEFYRERRLLPQLAIALRLGRLPGDREARLRRLVDQVDTILADSRSLPCLLHGDLWSGNFLQSGEEAIVIDPAVYYGDREIELAYIQLFGGFPPGFIEAYQSAYPLPGEYLLRRPLHQLYPLLFHLNTFGEEYWPQVEMVLLRYGC</sequence>
<dbReference type="OrthoDB" id="5291879at2"/>
<keyword evidence="3" id="KW-1185">Reference proteome</keyword>
<protein>
    <submittedName>
        <fullName evidence="2">Fructosamine kinase</fullName>
    </submittedName>
</protein>
<dbReference type="GO" id="GO:0016301">
    <property type="term" value="F:kinase activity"/>
    <property type="evidence" value="ECO:0007669"/>
    <property type="project" value="UniProtKB-UniRule"/>
</dbReference>
<dbReference type="RefSeq" id="WP_119324397.1">
    <property type="nucleotide sequence ID" value="NZ_AP025739.1"/>
</dbReference>
<dbReference type="Gene3D" id="3.30.200.20">
    <property type="entry name" value="Phosphorylase Kinase, domain 1"/>
    <property type="match status" value="1"/>
</dbReference>
<name>A0A402D4H7_9BACT</name>
<evidence type="ECO:0000313" key="3">
    <source>
        <dbReference type="Proteomes" id="UP000287394"/>
    </source>
</evidence>
<dbReference type="PIRSF" id="PIRSF006221">
    <property type="entry name" value="Ketosamine-3-kinase"/>
    <property type="match status" value="1"/>
</dbReference>
<dbReference type="InterPro" id="IPR011009">
    <property type="entry name" value="Kinase-like_dom_sf"/>
</dbReference>
<accession>A0A402D4H7</accession>
<organism evidence="2 3">
    <name type="scientific">Capsulimonas corticalis</name>
    <dbReference type="NCBI Taxonomy" id="2219043"/>
    <lineage>
        <taxon>Bacteria</taxon>
        <taxon>Bacillati</taxon>
        <taxon>Armatimonadota</taxon>
        <taxon>Armatimonadia</taxon>
        <taxon>Capsulimonadales</taxon>
        <taxon>Capsulimonadaceae</taxon>
        <taxon>Capsulimonas</taxon>
    </lineage>
</organism>
<evidence type="ECO:0000256" key="1">
    <source>
        <dbReference type="PIRNR" id="PIRNR006221"/>
    </source>
</evidence>
<proteinExistence type="inferred from homology"/>
<dbReference type="PANTHER" id="PTHR12149">
    <property type="entry name" value="FRUCTOSAMINE 3 KINASE-RELATED PROTEIN"/>
    <property type="match status" value="1"/>
</dbReference>
<dbReference type="Gene3D" id="3.90.1200.10">
    <property type="match status" value="1"/>
</dbReference>
<dbReference type="InterPro" id="IPR016477">
    <property type="entry name" value="Fructo-/Ketosamine-3-kinase"/>
</dbReference>
<gene>
    <name evidence="2" type="ORF">CCAX7_12020</name>
</gene>
<evidence type="ECO:0000313" key="2">
    <source>
        <dbReference type="EMBL" id="BDI29151.1"/>
    </source>
</evidence>
<dbReference type="Proteomes" id="UP000287394">
    <property type="component" value="Chromosome"/>
</dbReference>
<keyword evidence="1 2" id="KW-0418">Kinase</keyword>
<dbReference type="KEGG" id="ccot:CCAX7_12020"/>
<keyword evidence="1" id="KW-0808">Transferase</keyword>
<reference evidence="2 3" key="1">
    <citation type="journal article" date="2019" name="Int. J. Syst. Evol. Microbiol.">
        <title>Capsulimonas corticalis gen. nov., sp. nov., an aerobic capsulated bacterium, of a novel bacterial order, Capsulimonadales ord. nov., of the class Armatimonadia of the phylum Armatimonadetes.</title>
        <authorList>
            <person name="Li J."/>
            <person name="Kudo C."/>
            <person name="Tonouchi A."/>
        </authorList>
    </citation>
    <scope>NUCLEOTIDE SEQUENCE [LARGE SCALE GENOMIC DNA]</scope>
    <source>
        <strain evidence="2 3">AX-7</strain>
    </source>
</reference>
<dbReference type="EMBL" id="AP025739">
    <property type="protein sequence ID" value="BDI29151.1"/>
    <property type="molecule type" value="Genomic_DNA"/>
</dbReference>
<dbReference type="AlphaFoldDB" id="A0A402D4H7"/>
<dbReference type="PANTHER" id="PTHR12149:SF8">
    <property type="entry name" value="PROTEIN-RIBULOSAMINE 3-KINASE"/>
    <property type="match status" value="1"/>
</dbReference>
<comment type="similarity">
    <text evidence="1">Belongs to the fructosamine kinase family.</text>
</comment>
<dbReference type="SUPFAM" id="SSF56112">
    <property type="entry name" value="Protein kinase-like (PK-like)"/>
    <property type="match status" value="1"/>
</dbReference>
<dbReference type="Pfam" id="PF03881">
    <property type="entry name" value="Fructosamin_kin"/>
    <property type="match status" value="1"/>
</dbReference>